<evidence type="ECO:0000313" key="6">
    <source>
        <dbReference type="Proteomes" id="UP000054495"/>
    </source>
</evidence>
<evidence type="ECO:0000256" key="1">
    <source>
        <dbReference type="ARBA" id="ARBA00020821"/>
    </source>
</evidence>
<dbReference type="Gene3D" id="3.30.470.20">
    <property type="entry name" value="ATP-grasp fold, B domain"/>
    <property type="match status" value="1"/>
</dbReference>
<gene>
    <name evidence="5" type="ORF">ANCCEY_12673</name>
</gene>
<dbReference type="InterPro" id="IPR014709">
    <property type="entry name" value="Glutathione_synthase_C_euk"/>
</dbReference>
<dbReference type="GO" id="GO:0005829">
    <property type="term" value="C:cytosol"/>
    <property type="evidence" value="ECO:0007669"/>
    <property type="project" value="TreeGrafter"/>
</dbReference>
<dbReference type="GO" id="GO:0004363">
    <property type="term" value="F:glutathione synthase activity"/>
    <property type="evidence" value="ECO:0007669"/>
    <property type="project" value="UniProtKB-EC"/>
</dbReference>
<evidence type="ECO:0000259" key="4">
    <source>
        <dbReference type="Pfam" id="PF03199"/>
    </source>
</evidence>
<dbReference type="SUPFAM" id="SSF52440">
    <property type="entry name" value="PreATP-grasp domain"/>
    <property type="match status" value="1"/>
</dbReference>
<dbReference type="EMBL" id="KE125474">
    <property type="protein sequence ID" value="EPB68233.1"/>
    <property type="molecule type" value="Genomic_DNA"/>
</dbReference>
<sequence length="341" mass="37892">MAIHVKVAVSSRLRENIEVNNIASSMGAHAERVTKMHRRTMTELGYDKETIEKAIPKNEPIKLIAEALYKAWELYSSSSAVILIVVEDQNQNQIDQKHVEYALEDLGVPVDQIVRRTLTLSPERHLFLSGSRVAVVYFRAGYTPDNYPTEKEWAARLLIERSDAIKSPWIGLQVANTKKTQQVLAEDGVVERFVGHPRDAAAIRSTFAGLWAINGDDPNAIAHPSRFVLKPQLEGGGGNFYGEKMAEKLQNLGKDELGAFILMERIQPLVAENYLVRAMQPVELTKVVSELGVYGYALGDRGMPEVRQGGHLLRTKGEKVDEGGVAVGFAVIDSPFLYELL</sequence>
<dbReference type="InterPro" id="IPR037013">
    <property type="entry name" value="GSH-S_sub-bd_sf"/>
</dbReference>
<dbReference type="Pfam" id="PF03199">
    <property type="entry name" value="GSH_synthase"/>
    <property type="match status" value="1"/>
</dbReference>
<reference evidence="5 6" key="1">
    <citation type="submission" date="2013-05" db="EMBL/GenBank/DDBJ databases">
        <title>Draft genome of the parasitic nematode Anyclostoma ceylanicum.</title>
        <authorList>
            <person name="Mitreva M."/>
        </authorList>
    </citation>
    <scope>NUCLEOTIDE SEQUENCE [LARGE SCALE GENOMIC DNA]</scope>
</reference>
<proteinExistence type="predicted"/>
<keyword evidence="6" id="KW-1185">Reference proteome</keyword>
<feature type="domain" description="Glutathione synthase substrate-binding" evidence="4">
    <location>
        <begin position="80"/>
        <end position="175"/>
    </location>
</feature>
<evidence type="ECO:0000313" key="5">
    <source>
        <dbReference type="EMBL" id="EPB68233.1"/>
    </source>
</evidence>
<dbReference type="InterPro" id="IPR004887">
    <property type="entry name" value="GSH_synth_subst-bd"/>
</dbReference>
<dbReference type="SUPFAM" id="SSF56059">
    <property type="entry name" value="Glutathione synthetase ATP-binding domain-like"/>
    <property type="match status" value="1"/>
</dbReference>
<dbReference type="InterPro" id="IPR016185">
    <property type="entry name" value="PreATP-grasp_dom_sf"/>
</dbReference>
<dbReference type="Proteomes" id="UP000054495">
    <property type="component" value="Unassembled WGS sequence"/>
</dbReference>
<dbReference type="PANTHER" id="PTHR11130">
    <property type="entry name" value="GLUTATHIONE SYNTHETASE"/>
    <property type="match status" value="1"/>
</dbReference>
<accession>A0A0D6LAJ4</accession>
<dbReference type="Pfam" id="PF03917">
    <property type="entry name" value="GSH_synth_ATP"/>
    <property type="match status" value="1"/>
</dbReference>
<comment type="catalytic activity">
    <reaction evidence="3">
        <text>gamma-L-glutamyl-L-cysteine + glycine + ATP = glutathione + ADP + phosphate + H(+)</text>
        <dbReference type="Rhea" id="RHEA:13557"/>
        <dbReference type="ChEBI" id="CHEBI:15378"/>
        <dbReference type="ChEBI" id="CHEBI:30616"/>
        <dbReference type="ChEBI" id="CHEBI:43474"/>
        <dbReference type="ChEBI" id="CHEBI:57305"/>
        <dbReference type="ChEBI" id="CHEBI:57925"/>
        <dbReference type="ChEBI" id="CHEBI:58173"/>
        <dbReference type="ChEBI" id="CHEBI:456216"/>
        <dbReference type="EC" id="6.3.2.3"/>
    </reaction>
    <physiologicalReaction direction="left-to-right" evidence="3">
        <dbReference type="Rhea" id="RHEA:13558"/>
    </physiologicalReaction>
</comment>
<dbReference type="Gene3D" id="3.30.1490.50">
    <property type="match status" value="1"/>
</dbReference>
<dbReference type="AlphaFoldDB" id="A0A0D6LAJ4"/>
<dbReference type="PANTHER" id="PTHR11130:SF0">
    <property type="entry name" value="GLUTATHIONE SYNTHETASE"/>
    <property type="match status" value="1"/>
</dbReference>
<protein>
    <recommendedName>
        <fullName evidence="1">Glutathione synthetase</fullName>
    </recommendedName>
    <alternativeName>
        <fullName evidence="2">Glutathione synthase</fullName>
    </alternativeName>
</protein>
<evidence type="ECO:0000256" key="3">
    <source>
        <dbReference type="ARBA" id="ARBA00048871"/>
    </source>
</evidence>
<organism evidence="5 6">
    <name type="scientific">Ancylostoma ceylanicum</name>
    <dbReference type="NCBI Taxonomy" id="53326"/>
    <lineage>
        <taxon>Eukaryota</taxon>
        <taxon>Metazoa</taxon>
        <taxon>Ecdysozoa</taxon>
        <taxon>Nematoda</taxon>
        <taxon>Chromadorea</taxon>
        <taxon>Rhabditida</taxon>
        <taxon>Rhabditina</taxon>
        <taxon>Rhabditomorpha</taxon>
        <taxon>Strongyloidea</taxon>
        <taxon>Ancylostomatidae</taxon>
        <taxon>Ancylostomatinae</taxon>
        <taxon>Ancylostoma</taxon>
    </lineage>
</organism>
<dbReference type="GO" id="GO:0043295">
    <property type="term" value="F:glutathione binding"/>
    <property type="evidence" value="ECO:0007669"/>
    <property type="project" value="TreeGrafter"/>
</dbReference>
<dbReference type="Gene3D" id="3.40.50.1760">
    <property type="entry name" value="Glutathione synthase, substrate-binding domain superfamily, eukaryotic"/>
    <property type="match status" value="1"/>
</dbReference>
<evidence type="ECO:0000256" key="2">
    <source>
        <dbReference type="ARBA" id="ARBA00030403"/>
    </source>
</evidence>
<dbReference type="GO" id="GO:0005524">
    <property type="term" value="F:ATP binding"/>
    <property type="evidence" value="ECO:0007669"/>
    <property type="project" value="InterPro"/>
</dbReference>
<dbReference type="InterPro" id="IPR005615">
    <property type="entry name" value="Glutathione_synthase"/>
</dbReference>
<name>A0A0D6LAJ4_9BILA</name>